<proteinExistence type="predicted"/>
<evidence type="ECO:0000313" key="1">
    <source>
        <dbReference type="EMBL" id="GAA3773696.1"/>
    </source>
</evidence>
<accession>A0ABP7GYH1</accession>
<name>A0ABP7GYH1_9FLAO</name>
<reference evidence="2" key="1">
    <citation type="journal article" date="2019" name="Int. J. Syst. Evol. Microbiol.">
        <title>The Global Catalogue of Microorganisms (GCM) 10K type strain sequencing project: providing services to taxonomists for standard genome sequencing and annotation.</title>
        <authorList>
            <consortium name="The Broad Institute Genomics Platform"/>
            <consortium name="The Broad Institute Genome Sequencing Center for Infectious Disease"/>
            <person name="Wu L."/>
            <person name="Ma J."/>
        </authorList>
    </citation>
    <scope>NUCLEOTIDE SEQUENCE [LARGE SCALE GENOMIC DNA]</scope>
    <source>
        <strain evidence="2">JCM 17337</strain>
    </source>
</reference>
<dbReference type="RefSeq" id="WP_345145458.1">
    <property type="nucleotide sequence ID" value="NZ_BAABDU010000004.1"/>
</dbReference>
<sequence length="340" mass="39649">MNTKNHNIELNDTSASEMARFRQIMLNIWRQQIEDDRNAEEVNQLIKMIEIKKSHIEPLTLDKKNIDTFFDRLLYINGHFYNEDGTFEGKINELENEGSVENVYICSGKSTQKDKNGEYFLSYNNIESLNIKNEVFLRIAGLAYSESGFSTDVIKRIPFIIMNHHKQLIESEVKVYKKDWSLNNTLIKMRNKWDDKTYAHKFHYGAQGNPAFRNFLNIKLGEAIDFNKNELGRNENSKMKIAIEYTIKAVKYFNNGNLGIDYSDKAIGWQGADINNNENWKKWLFIHSDHKKYAFTNWTNSTTLEESTFESISVFKGSFGTTIFYKSTAFSFKKSKTGNL</sequence>
<gene>
    <name evidence="1" type="ORF">GCM10022423_30420</name>
</gene>
<protein>
    <submittedName>
        <fullName evidence="1">Uncharacterized protein</fullName>
    </submittedName>
</protein>
<evidence type="ECO:0000313" key="2">
    <source>
        <dbReference type="Proteomes" id="UP001500748"/>
    </source>
</evidence>
<comment type="caution">
    <text evidence="1">The sequence shown here is derived from an EMBL/GenBank/DDBJ whole genome shotgun (WGS) entry which is preliminary data.</text>
</comment>
<dbReference type="EMBL" id="BAABDU010000004">
    <property type="protein sequence ID" value="GAA3773696.1"/>
    <property type="molecule type" value="Genomic_DNA"/>
</dbReference>
<keyword evidence="2" id="KW-1185">Reference proteome</keyword>
<organism evidence="1 2">
    <name type="scientific">Flavobacterium ginsengiterrae</name>
    <dbReference type="NCBI Taxonomy" id="871695"/>
    <lineage>
        <taxon>Bacteria</taxon>
        <taxon>Pseudomonadati</taxon>
        <taxon>Bacteroidota</taxon>
        <taxon>Flavobacteriia</taxon>
        <taxon>Flavobacteriales</taxon>
        <taxon>Flavobacteriaceae</taxon>
        <taxon>Flavobacterium</taxon>
    </lineage>
</organism>
<dbReference type="Proteomes" id="UP001500748">
    <property type="component" value="Unassembled WGS sequence"/>
</dbReference>